<organism evidence="1 2">
    <name type="scientific">Rheinheimera muenzenbergensis</name>
    <dbReference type="NCBI Taxonomy" id="1193628"/>
    <lineage>
        <taxon>Bacteria</taxon>
        <taxon>Pseudomonadati</taxon>
        <taxon>Pseudomonadota</taxon>
        <taxon>Gammaproteobacteria</taxon>
        <taxon>Chromatiales</taxon>
        <taxon>Chromatiaceae</taxon>
        <taxon>Rheinheimera</taxon>
    </lineage>
</organism>
<sequence>MEKISGDSMNEHDRKLQEIRAKNEVESKKILNKAMDEARLIGKEPFNLQELQRYWSFRYQNTLTPTQVDRAMQDIERDYYLLGKRFMTMEQYGKYLMEMELYR</sequence>
<keyword evidence="2" id="KW-1185">Reference proteome</keyword>
<name>A0ABU8C836_9GAMM</name>
<evidence type="ECO:0000313" key="1">
    <source>
        <dbReference type="EMBL" id="MEH8017677.1"/>
    </source>
</evidence>
<accession>A0ABU8C836</accession>
<comment type="caution">
    <text evidence="1">The sequence shown here is derived from an EMBL/GenBank/DDBJ whole genome shotgun (WGS) entry which is preliminary data.</text>
</comment>
<protein>
    <submittedName>
        <fullName evidence="1">Uncharacterized protein</fullName>
    </submittedName>
</protein>
<gene>
    <name evidence="1" type="ORF">MN202_10560</name>
</gene>
<reference evidence="1 2" key="1">
    <citation type="journal article" date="2023" name="Ecotoxicol. Environ. Saf.">
        <title>Mercury remediation potential of mercury-resistant strain Rheinheimera metallidurans sp. nov. isolated from a municipal waste dumping site.</title>
        <authorList>
            <person name="Yadav V."/>
            <person name="Manjhi A."/>
            <person name="Vadakedath N."/>
        </authorList>
    </citation>
    <scope>NUCLEOTIDE SEQUENCE [LARGE SCALE GENOMIC DNA]</scope>
    <source>
        <strain evidence="1 2">E-49</strain>
    </source>
</reference>
<dbReference type="RefSeq" id="WP_335736089.1">
    <property type="nucleotide sequence ID" value="NZ_JALAAR010000008.1"/>
</dbReference>
<dbReference type="EMBL" id="JALAAR010000008">
    <property type="protein sequence ID" value="MEH8017677.1"/>
    <property type="molecule type" value="Genomic_DNA"/>
</dbReference>
<proteinExistence type="predicted"/>
<dbReference type="Proteomes" id="UP001375382">
    <property type="component" value="Unassembled WGS sequence"/>
</dbReference>
<evidence type="ECO:0000313" key="2">
    <source>
        <dbReference type="Proteomes" id="UP001375382"/>
    </source>
</evidence>